<evidence type="ECO:0000256" key="16">
    <source>
        <dbReference type="ARBA" id="ARBA00044265"/>
    </source>
</evidence>
<reference evidence="22" key="1">
    <citation type="submission" date="2019-10" db="EMBL/GenBank/DDBJ databases">
        <title>Bird 10,000 Genomes (B10K) Project - Family phase.</title>
        <authorList>
            <person name="Zhang G."/>
        </authorList>
    </citation>
    <scope>NUCLEOTIDE SEQUENCE</scope>
    <source>
        <strain evidence="22">B10K-DU-002-53</strain>
        <tissue evidence="22">Muscle</tissue>
    </source>
</reference>
<evidence type="ECO:0000256" key="15">
    <source>
        <dbReference type="ARBA" id="ARBA00044217"/>
    </source>
</evidence>
<dbReference type="GO" id="GO:0005496">
    <property type="term" value="F:steroid binding"/>
    <property type="evidence" value="ECO:0007669"/>
    <property type="project" value="UniProtKB-KW"/>
</dbReference>
<protein>
    <recommendedName>
        <fullName evidence="14">Steroid 21-hydroxylase</fullName>
        <ecNumber evidence="13">1.14.14.16</ecNumber>
    </recommendedName>
    <alternativeName>
        <fullName evidence="18">21-OHase</fullName>
    </alternativeName>
    <alternativeName>
        <fullName evidence="15">Cytochrome P-450c21</fullName>
    </alternativeName>
    <alternativeName>
        <fullName evidence="19">Cytochrome P450 21</fullName>
    </alternativeName>
    <alternativeName>
        <fullName evidence="17">Cytochrome P450 XXI</fullName>
    </alternativeName>
    <alternativeName>
        <fullName evidence="16">Cytochrome P450-C21</fullName>
    </alternativeName>
</protein>
<sequence length="375" mass="40123">LGSLVSRGGQDLALGSPCPGWRQQRGAARGALARAGGRLGPLLWLQGQELGEELRSYGGALLDPFEVFTFHTCSTIARLLFGDLMPPRGELRAFSCCLGELLQVWGRSSVRALDVLPLLRGVPNPSLRELLRLVQNRDNFVEAQIRRHQECPSPPPDTVLGALLGHDPGVQGGPLTPPRLHMALVDLFIGGTETTAAALGWAVAFLLHRPELQVRLRAELAGVEGPLGPGDMGRLPLLQATVSETLRLRPPAPLGLPHCALRHTSLGGFPVAAGTILVPNLLAAQQDPDIWQHPDAFLPERFLSPGAPCRSLLPFGCGARSCPGEGLARAELFVFLGLILREFRLEPGPDGLPGLEGSAGTVLRCPPFRLRMVPC</sequence>
<evidence type="ECO:0000256" key="9">
    <source>
        <dbReference type="ARBA" id="ARBA00023033"/>
    </source>
</evidence>
<gene>
    <name evidence="22" type="primary">Cyp21a2</name>
    <name evidence="22" type="ORF">PITSOR_R11720</name>
</gene>
<dbReference type="OrthoDB" id="2789670at2759"/>
<accession>A0A851FH35</accession>
<keyword evidence="5" id="KW-0754">Steroid-binding</keyword>
<dbReference type="GO" id="GO:0006694">
    <property type="term" value="P:steroid biosynthetic process"/>
    <property type="evidence" value="ECO:0007669"/>
    <property type="project" value="UniProtKB-KW"/>
</dbReference>
<keyword evidence="6 20" id="KW-0479">Metal-binding</keyword>
<evidence type="ECO:0000313" key="22">
    <source>
        <dbReference type="EMBL" id="NWI93461.1"/>
    </source>
</evidence>
<evidence type="ECO:0000256" key="13">
    <source>
        <dbReference type="ARBA" id="ARBA00044040"/>
    </source>
</evidence>
<evidence type="ECO:0000256" key="6">
    <source>
        <dbReference type="ARBA" id="ARBA00022723"/>
    </source>
</evidence>
<dbReference type="PANTHER" id="PTHR24289">
    <property type="entry name" value="STEROID 17-ALPHA-HYDROXYLASE/17,20 LYASE"/>
    <property type="match status" value="1"/>
</dbReference>
<dbReference type="GO" id="GO:0042448">
    <property type="term" value="P:progesterone metabolic process"/>
    <property type="evidence" value="ECO:0007669"/>
    <property type="project" value="TreeGrafter"/>
</dbReference>
<dbReference type="InterPro" id="IPR036396">
    <property type="entry name" value="Cyt_P450_sf"/>
</dbReference>
<evidence type="ECO:0000256" key="21">
    <source>
        <dbReference type="RuleBase" id="RU000461"/>
    </source>
</evidence>
<name>A0A851FH35_PITSO</name>
<dbReference type="Gene3D" id="1.10.630.10">
    <property type="entry name" value="Cytochrome P450"/>
    <property type="match status" value="1"/>
</dbReference>
<dbReference type="Pfam" id="PF00067">
    <property type="entry name" value="p450"/>
    <property type="match status" value="1"/>
</dbReference>
<evidence type="ECO:0000256" key="4">
    <source>
        <dbReference type="ARBA" id="ARBA00022617"/>
    </source>
</evidence>
<dbReference type="GO" id="GO:0004508">
    <property type="term" value="F:steroid 17-alpha-monooxygenase activity"/>
    <property type="evidence" value="ECO:0007669"/>
    <property type="project" value="TreeGrafter"/>
</dbReference>
<dbReference type="InterPro" id="IPR001128">
    <property type="entry name" value="Cyt_P450"/>
</dbReference>
<dbReference type="EMBL" id="WEKX01019159">
    <property type="protein sequence ID" value="NWI93461.1"/>
    <property type="molecule type" value="Genomic_DNA"/>
</dbReference>
<feature type="non-terminal residue" evidence="22">
    <location>
        <position position="1"/>
    </location>
</feature>
<evidence type="ECO:0000256" key="8">
    <source>
        <dbReference type="ARBA" id="ARBA00023004"/>
    </source>
</evidence>
<dbReference type="PRINTS" id="PR00463">
    <property type="entry name" value="EP450I"/>
</dbReference>
<keyword evidence="4 20" id="KW-0349">Heme</keyword>
<feature type="non-terminal residue" evidence="22">
    <location>
        <position position="375"/>
    </location>
</feature>
<dbReference type="Proteomes" id="UP000633448">
    <property type="component" value="Unassembled WGS sequence"/>
</dbReference>
<dbReference type="PANTHER" id="PTHR24289:SF17">
    <property type="entry name" value="STEROID 21-HYDROXYLASE ISOFORM X1"/>
    <property type="match status" value="1"/>
</dbReference>
<evidence type="ECO:0000256" key="1">
    <source>
        <dbReference type="ARBA" id="ARBA00001970"/>
    </source>
</evidence>
<dbReference type="GO" id="GO:0042446">
    <property type="term" value="P:hormone biosynthetic process"/>
    <property type="evidence" value="ECO:0007669"/>
    <property type="project" value="TreeGrafter"/>
</dbReference>
<comment type="caution">
    <text evidence="22">The sequence shown here is derived from an EMBL/GenBank/DDBJ whole genome shotgun (WGS) entry which is preliminary data.</text>
</comment>
<dbReference type="GO" id="GO:0005506">
    <property type="term" value="F:iron ion binding"/>
    <property type="evidence" value="ECO:0007669"/>
    <property type="project" value="InterPro"/>
</dbReference>
<keyword evidence="12" id="KW-0755">Steroidogenesis</keyword>
<evidence type="ECO:0000313" key="23">
    <source>
        <dbReference type="Proteomes" id="UP000633448"/>
    </source>
</evidence>
<evidence type="ECO:0000256" key="5">
    <source>
        <dbReference type="ARBA" id="ARBA00022665"/>
    </source>
</evidence>
<keyword evidence="7 21" id="KW-0560">Oxidoreductase</keyword>
<dbReference type="GO" id="GO:0004509">
    <property type="term" value="F:steroid 21-monooxygenase activity"/>
    <property type="evidence" value="ECO:0007669"/>
    <property type="project" value="UniProtKB-EC"/>
</dbReference>
<dbReference type="InterPro" id="IPR002401">
    <property type="entry name" value="Cyt_P450_E_grp-I"/>
</dbReference>
<dbReference type="AlphaFoldDB" id="A0A851FH35"/>
<evidence type="ECO:0000256" key="18">
    <source>
        <dbReference type="ARBA" id="ARBA00044304"/>
    </source>
</evidence>
<keyword evidence="23" id="KW-1185">Reference proteome</keyword>
<evidence type="ECO:0000256" key="14">
    <source>
        <dbReference type="ARBA" id="ARBA00044116"/>
    </source>
</evidence>
<evidence type="ECO:0000256" key="3">
    <source>
        <dbReference type="ARBA" id="ARBA00010617"/>
    </source>
</evidence>
<evidence type="ECO:0000256" key="19">
    <source>
        <dbReference type="ARBA" id="ARBA00044342"/>
    </source>
</evidence>
<evidence type="ECO:0000256" key="12">
    <source>
        <dbReference type="ARBA" id="ARBA00023250"/>
    </source>
</evidence>
<dbReference type="InterPro" id="IPR017972">
    <property type="entry name" value="Cyt_P450_CS"/>
</dbReference>
<dbReference type="PROSITE" id="PS00086">
    <property type="entry name" value="CYTOCHROME_P450"/>
    <property type="match status" value="1"/>
</dbReference>
<evidence type="ECO:0000256" key="2">
    <source>
        <dbReference type="ARBA" id="ARBA00004406"/>
    </source>
</evidence>
<proteinExistence type="inferred from homology"/>
<evidence type="ECO:0000256" key="17">
    <source>
        <dbReference type="ARBA" id="ARBA00044282"/>
    </source>
</evidence>
<dbReference type="GO" id="GO:0005789">
    <property type="term" value="C:endoplasmic reticulum membrane"/>
    <property type="evidence" value="ECO:0007669"/>
    <property type="project" value="UniProtKB-SubCell"/>
</dbReference>
<evidence type="ECO:0000256" key="11">
    <source>
        <dbReference type="ARBA" id="ARBA00023136"/>
    </source>
</evidence>
<dbReference type="SUPFAM" id="SSF48264">
    <property type="entry name" value="Cytochrome P450"/>
    <property type="match status" value="1"/>
</dbReference>
<feature type="binding site" description="axial binding residue" evidence="20">
    <location>
        <position position="322"/>
    </location>
    <ligand>
        <name>heme</name>
        <dbReference type="ChEBI" id="CHEBI:30413"/>
    </ligand>
    <ligandPart>
        <name>Fe</name>
        <dbReference type="ChEBI" id="CHEBI:18248"/>
    </ligandPart>
</feature>
<keyword evidence="9 21" id="KW-0503">Monooxygenase</keyword>
<organism evidence="22 23">
    <name type="scientific">Pitta sordida</name>
    <name type="common">Hooded pitta</name>
    <dbReference type="NCBI Taxonomy" id="9163"/>
    <lineage>
        <taxon>Eukaryota</taxon>
        <taxon>Metazoa</taxon>
        <taxon>Chordata</taxon>
        <taxon>Craniata</taxon>
        <taxon>Vertebrata</taxon>
        <taxon>Euteleostomi</taxon>
        <taxon>Archelosauria</taxon>
        <taxon>Archosauria</taxon>
        <taxon>Dinosauria</taxon>
        <taxon>Saurischia</taxon>
        <taxon>Theropoda</taxon>
        <taxon>Coelurosauria</taxon>
        <taxon>Aves</taxon>
        <taxon>Neognathae</taxon>
        <taxon>Neoaves</taxon>
        <taxon>Telluraves</taxon>
        <taxon>Australaves</taxon>
        <taxon>Passeriformes</taxon>
        <taxon>Pittidae</taxon>
        <taxon>Pitta</taxon>
    </lineage>
</organism>
<keyword evidence="8 20" id="KW-0408">Iron</keyword>
<dbReference type="EC" id="1.14.14.16" evidence="13"/>
<comment type="cofactor">
    <cofactor evidence="20">
        <name>heme</name>
        <dbReference type="ChEBI" id="CHEBI:30413"/>
    </cofactor>
</comment>
<comment type="similarity">
    <text evidence="3 21">Belongs to the cytochrome P450 family.</text>
</comment>
<comment type="subcellular location">
    <subcellularLocation>
        <location evidence="2">Endoplasmic reticulum membrane</location>
        <topology evidence="2">Peripheral membrane protein</topology>
    </subcellularLocation>
</comment>
<evidence type="ECO:0000256" key="10">
    <source>
        <dbReference type="ARBA" id="ARBA00023121"/>
    </source>
</evidence>
<keyword evidence="11" id="KW-0472">Membrane</keyword>
<dbReference type="PRINTS" id="PR00385">
    <property type="entry name" value="P450"/>
</dbReference>
<evidence type="ECO:0000256" key="7">
    <source>
        <dbReference type="ARBA" id="ARBA00023002"/>
    </source>
</evidence>
<comment type="cofactor">
    <cofactor evidence="1">
        <name>heme b</name>
        <dbReference type="ChEBI" id="CHEBI:60344"/>
    </cofactor>
</comment>
<evidence type="ECO:0000256" key="20">
    <source>
        <dbReference type="PIRSR" id="PIRSR602401-1"/>
    </source>
</evidence>
<dbReference type="GO" id="GO:0020037">
    <property type="term" value="F:heme binding"/>
    <property type="evidence" value="ECO:0007669"/>
    <property type="project" value="InterPro"/>
</dbReference>
<keyword evidence="10" id="KW-0446">Lipid-binding</keyword>